<dbReference type="CDD" id="cd17718">
    <property type="entry name" value="BRCT_TopBP1_rpt3"/>
    <property type="match status" value="1"/>
</dbReference>
<dbReference type="SUPFAM" id="SSF52113">
    <property type="entry name" value="BRCT domain"/>
    <property type="match status" value="6"/>
</dbReference>
<evidence type="ECO:0000256" key="2">
    <source>
        <dbReference type="ARBA" id="ARBA00004286"/>
    </source>
</evidence>
<feature type="compositionally biased region" description="Basic and acidic residues" evidence="15">
    <location>
        <begin position="755"/>
        <end position="770"/>
    </location>
</feature>
<keyword evidence="5" id="KW-0158">Chromosome</keyword>
<feature type="domain" description="BRCT" evidence="16">
    <location>
        <begin position="1304"/>
        <end position="1388"/>
    </location>
</feature>
<dbReference type="InterPro" id="IPR036420">
    <property type="entry name" value="BRCT_dom_sf"/>
</dbReference>
<evidence type="ECO:0000256" key="11">
    <source>
        <dbReference type="ARBA" id="ARBA00023204"/>
    </source>
</evidence>
<dbReference type="CDD" id="cd17737">
    <property type="entry name" value="BRCT_TopBP1_rpt1"/>
    <property type="match status" value="1"/>
</dbReference>
<dbReference type="InterPro" id="IPR049936">
    <property type="entry name" value="TopBP1_BRCT_8"/>
</dbReference>
<dbReference type="RefSeq" id="XP_030829082.1">
    <property type="nucleotide sequence ID" value="XM_030973222.1"/>
</dbReference>
<dbReference type="FunCoup" id="A0A7M7MZU3">
    <property type="interactions" value="2065"/>
</dbReference>
<feature type="region of interest" description="Disordered" evidence="15">
    <location>
        <begin position="1118"/>
        <end position="1291"/>
    </location>
</feature>
<feature type="region of interest" description="Disordered" evidence="15">
    <location>
        <begin position="840"/>
        <end position="862"/>
    </location>
</feature>
<dbReference type="Pfam" id="PF23294">
    <property type="entry name" value="BRCT_TopB1_SLF1"/>
    <property type="match status" value="1"/>
</dbReference>
<keyword evidence="13" id="KW-0539">Nucleus</keyword>
<dbReference type="EnsemblMetazoa" id="XM_030973222">
    <property type="protein sequence ID" value="XP_030829082"/>
    <property type="gene ID" value="LOC583151"/>
</dbReference>
<dbReference type="CDD" id="cd18434">
    <property type="entry name" value="BRCT_TopBP1_rpt5"/>
    <property type="match status" value="1"/>
</dbReference>
<dbReference type="OrthoDB" id="251770at2759"/>
<feature type="domain" description="BRCT" evidence="16">
    <location>
        <begin position="352"/>
        <end position="442"/>
    </location>
</feature>
<keyword evidence="7" id="KW-0597">Phosphoprotein</keyword>
<evidence type="ECO:0000256" key="14">
    <source>
        <dbReference type="ARBA" id="ARBA00061360"/>
    </source>
</evidence>
<dbReference type="Gene3D" id="3.40.50.10190">
    <property type="entry name" value="BRCT domain"/>
    <property type="match status" value="9"/>
</dbReference>
<sequence>MSTKVKFVVDGSVEQDLMLKAAQSVQSARLPTEKITGIDVLQLKSKDKHLYVCGQFSGEAFEHLANIKCRIVGPQCVVSCLELQIAVPNVPHPINNIAMQDVVVSCSSIEKAQRAHIHQLLEWMGGRVSKDLTEMVTHLVVGEVGSKKYHVAANLKKQIMLPDWIEVAWEESQTRHFSATSEAFLSEYRCPAFKGCIICVTGVESSQRQDVRQRVPQSGGYYTGELKYNECTHLIVGAARGPKFEFARKWKIHTVSINWFYDSIEAGYCLDEQLYNVLSQERPTSTPVKANQNQRLSTLGDISAINVSSINPVNETAVSESNITMETSRLAPPPRPQSGLEELEKLDLAACEAEMFLDGCKIFLSGFSGQHLEKLRKVVNAGGGTRFNQINENVSHVIIGNNIEEHVEELKGLPNRPLLVSVHWLLECAKQGRQVSEGDFLLKDILDVEEAGKENEITFKLPGNQQPKRVSKVGARKKSDEHTVEEEDILSQYLPNATSTGAGGNDSTMIQEENTDRTLGDENKSRGDDDDDDDDDETQIDENEGGEDEGDGERSGIFAGKKFVVTGFPPEQYHEVCEMIPSQGGVVLPLNTRTIPDYAVVPIIGSPVKITVGEIVTNCWLQMSLEGEALLEPSSNDLFTPIPIMKEAMPLRDCVISISQYCYVERDCLLHIAELLGARCQEYFVRKAVNNLEANTHLLLRDPEGTKYVAAKKWKVPAVTRHWLLDCARTGKKRPEKNYLVDLPQKASTDLSTSTKEDPSPRKESPKAEEAPPAQTKPPSLQKQPEKPSEDHPPKTPKSVTINEKSLVQEMSKASTPAGRPIRNKSLEMVKQPITNKTVDQVKGQTPGGRESTPSRILRPGFKPSFDLDDAVAALDSPGMPAGKGYRRKSSLPLEEFFHQNIANALQMGSNTKGGAEDEDDDIVFKEEEPAPGILHGVVICVSKKLSRKQGDYNDIAVALGAEYHWTYDEHCTHFIFQGKANDTAKEFRLAKSQGKIIVSSHWLLACQEENKRLDETCYPHTFNPKLSLSVVASQSRTPARSKRSKVAPPASATPLAPKPPPPATPLAPKPPPPMEKKEEELEADTMSDDELLRAVEIEEQSKTPGDHGTSIKQDLQKQLEDIMPSSLNLRGSRRRGRRPGSSASISMAGDSADDSTGGRRSTRSRAKRGPEKKESDAGKDLGQHVEASQSVQITWDDPTSRREKEKVMAQIKRTDNGHAEPEQHGEDVQQEEEHVMQDQGATKTDFARPSTSSHKAEDSPPTPTPKAPPIRLPPAKPAVAPQPMDETQDDPQQEVLTKQTALPPKFLFTGMGAHEKIDYSALIEELGGEVKDAQYFDASCSHIIVGIPTRNEKYLAALATGKWVLHKSYLEACRVERAFVEEEPHEWGNRTDLSKLNETGKKMAVAATRWRMRIQDQEKMGSIIGAFDGWKVLLLVEKSKEMCFKRLLEAGGAKVLAVRPPFTSHLDASHAFFDLHKVKVTADAVAIEELVQSGIMCLKPEYIADYLVQDPCPDPENYIINEAKPILQKLVDQAGSATKRRGSELATTPRNKRTRHR</sequence>
<dbReference type="FunFam" id="3.40.50.10190:FF:000029">
    <property type="entry name" value="DNA topoisomerase II binding protein 1"/>
    <property type="match status" value="1"/>
</dbReference>
<feature type="compositionally biased region" description="Pro residues" evidence="15">
    <location>
        <begin position="1057"/>
        <end position="1074"/>
    </location>
</feature>
<dbReference type="CDD" id="cd17728">
    <property type="entry name" value="BRCT_TopBP1_rpt8"/>
    <property type="match status" value="1"/>
</dbReference>
<dbReference type="GO" id="GO:0005634">
    <property type="term" value="C:nucleus"/>
    <property type="evidence" value="ECO:0007669"/>
    <property type="project" value="UniProtKB-SubCell"/>
</dbReference>
<dbReference type="GeneID" id="583151"/>
<evidence type="ECO:0000256" key="1">
    <source>
        <dbReference type="ARBA" id="ARBA00004123"/>
    </source>
</evidence>
<proteinExistence type="inferred from homology"/>
<dbReference type="FunFam" id="3.40.50.10190:FF:000021">
    <property type="entry name" value="DNA topoisomerase II binding protein 1"/>
    <property type="match status" value="1"/>
</dbReference>
<dbReference type="InterPro" id="IPR059215">
    <property type="entry name" value="BRCT2_TopBP1-like"/>
</dbReference>
<evidence type="ECO:0000256" key="10">
    <source>
        <dbReference type="ARBA" id="ARBA00023125"/>
    </source>
</evidence>
<evidence type="ECO:0000256" key="4">
    <source>
        <dbReference type="ARBA" id="ARBA00004647"/>
    </source>
</evidence>
<keyword evidence="11" id="KW-0234">DNA repair</keyword>
<evidence type="ECO:0000259" key="16">
    <source>
        <dbReference type="PROSITE" id="PS50172"/>
    </source>
</evidence>
<reference evidence="17" key="2">
    <citation type="submission" date="2021-01" db="UniProtKB">
        <authorList>
            <consortium name="EnsemblMetazoa"/>
        </authorList>
    </citation>
    <scope>IDENTIFICATION</scope>
</reference>
<feature type="domain" description="BRCT" evidence="16">
    <location>
        <begin position="188"/>
        <end position="277"/>
    </location>
</feature>
<dbReference type="GO" id="GO:0005813">
    <property type="term" value="C:centrosome"/>
    <property type="evidence" value="ECO:0007669"/>
    <property type="project" value="UniProtKB-SubCell"/>
</dbReference>
<feature type="region of interest" description="Disordered" evidence="15">
    <location>
        <begin position="736"/>
        <end position="803"/>
    </location>
</feature>
<feature type="domain" description="BRCT" evidence="16">
    <location>
        <begin position="646"/>
        <end position="741"/>
    </location>
</feature>
<evidence type="ECO:0000256" key="12">
    <source>
        <dbReference type="ARBA" id="ARBA00023212"/>
    </source>
</evidence>
<name>A0A7M7MZU3_STRPU</name>
<accession>A0A7M7MZU3</accession>
<feature type="region of interest" description="Disordered" evidence="15">
    <location>
        <begin position="1535"/>
        <end position="1558"/>
    </location>
</feature>
<keyword evidence="18" id="KW-1185">Reference proteome</keyword>
<reference evidence="18" key="1">
    <citation type="submission" date="2015-02" db="EMBL/GenBank/DDBJ databases">
        <title>Genome sequencing for Strongylocentrotus purpuratus.</title>
        <authorList>
            <person name="Murali S."/>
            <person name="Liu Y."/>
            <person name="Vee V."/>
            <person name="English A."/>
            <person name="Wang M."/>
            <person name="Skinner E."/>
            <person name="Han Y."/>
            <person name="Muzny D.M."/>
            <person name="Worley K.C."/>
            <person name="Gibbs R.A."/>
        </authorList>
    </citation>
    <scope>NUCLEOTIDE SEQUENCE</scope>
</reference>
<feature type="compositionally biased region" description="Basic and acidic residues" evidence="15">
    <location>
        <begin position="784"/>
        <end position="794"/>
    </location>
</feature>
<dbReference type="GO" id="GO:0000922">
    <property type="term" value="C:spindle pole"/>
    <property type="evidence" value="ECO:0007669"/>
    <property type="project" value="UniProtKB-SubCell"/>
</dbReference>
<feature type="domain" description="BRCT" evidence="16">
    <location>
        <begin position="930"/>
        <end position="1021"/>
    </location>
</feature>
<keyword evidence="6" id="KW-0963">Cytoplasm</keyword>
<feature type="compositionally biased region" description="Acidic residues" evidence="15">
    <location>
        <begin position="528"/>
        <end position="551"/>
    </location>
</feature>
<dbReference type="CTD" id="11073"/>
<dbReference type="Pfam" id="PF12738">
    <property type="entry name" value="PTCB-BRCT"/>
    <property type="match status" value="2"/>
</dbReference>
<dbReference type="FunFam" id="3.40.50.10190:FF:000023">
    <property type="entry name" value="DNA topoisomerase II binding protein 1"/>
    <property type="match status" value="1"/>
</dbReference>
<dbReference type="GO" id="GO:0033314">
    <property type="term" value="P:mitotic DNA replication checkpoint signaling"/>
    <property type="evidence" value="ECO:0000318"/>
    <property type="project" value="GO_Central"/>
</dbReference>
<dbReference type="InterPro" id="IPR001357">
    <property type="entry name" value="BRCT_dom"/>
</dbReference>
<feature type="region of interest" description="Disordered" evidence="15">
    <location>
        <begin position="1034"/>
        <end position="1087"/>
    </location>
</feature>
<feature type="region of interest" description="Disordered" evidence="15">
    <location>
        <begin position="460"/>
        <end position="555"/>
    </location>
</feature>
<dbReference type="GO" id="GO:0006270">
    <property type="term" value="P:DNA replication initiation"/>
    <property type="evidence" value="ECO:0000318"/>
    <property type="project" value="GO_Central"/>
</dbReference>
<protein>
    <recommendedName>
        <fullName evidence="16">BRCT domain-containing protein</fullName>
    </recommendedName>
</protein>
<keyword evidence="9" id="KW-0227">DNA damage</keyword>
<keyword evidence="12" id="KW-0206">Cytoskeleton</keyword>
<keyword evidence="8" id="KW-0677">Repeat</keyword>
<feature type="compositionally biased region" description="Polar residues" evidence="15">
    <location>
        <begin position="493"/>
        <end position="512"/>
    </location>
</feature>
<evidence type="ECO:0000256" key="13">
    <source>
        <dbReference type="ARBA" id="ARBA00023242"/>
    </source>
</evidence>
<dbReference type="GO" id="GO:0005694">
    <property type="term" value="C:chromosome"/>
    <property type="evidence" value="ECO:0007669"/>
    <property type="project" value="UniProtKB-SubCell"/>
</dbReference>
<feature type="domain" description="BRCT" evidence="16">
    <location>
        <begin position="102"/>
        <end position="165"/>
    </location>
</feature>
<dbReference type="InterPro" id="IPR057595">
    <property type="entry name" value="TopB1_SLF1_BRCT"/>
</dbReference>
<feature type="compositionally biased region" description="Basic and acidic residues" evidence="15">
    <location>
        <begin position="1199"/>
        <end position="1237"/>
    </location>
</feature>
<dbReference type="CDD" id="cd17727">
    <property type="entry name" value="BRCT_TopBP1_rpt6"/>
    <property type="match status" value="1"/>
</dbReference>
<evidence type="ECO:0000256" key="3">
    <source>
        <dbReference type="ARBA" id="ARBA00004300"/>
    </source>
</evidence>
<dbReference type="Proteomes" id="UP000007110">
    <property type="component" value="Unassembled WGS sequence"/>
</dbReference>
<dbReference type="PANTHER" id="PTHR13561">
    <property type="entry name" value="DNA REPLICATION REGULATOR DPB11-RELATED"/>
    <property type="match status" value="1"/>
</dbReference>
<dbReference type="FunFam" id="3.40.50.10190:FF:000124">
    <property type="entry name" value="DNA topoisomerase 2-binding protein 1-A"/>
    <property type="match status" value="1"/>
</dbReference>
<evidence type="ECO:0000256" key="9">
    <source>
        <dbReference type="ARBA" id="ARBA00022763"/>
    </source>
</evidence>
<comment type="similarity">
    <text evidence="14">Belongs to the TOPBP1 family.</text>
</comment>
<dbReference type="Pfam" id="PF00533">
    <property type="entry name" value="BRCT"/>
    <property type="match status" value="4"/>
</dbReference>
<evidence type="ECO:0000256" key="8">
    <source>
        <dbReference type="ARBA" id="ARBA00022737"/>
    </source>
</evidence>
<evidence type="ECO:0000256" key="15">
    <source>
        <dbReference type="SAM" id="MobiDB-lite"/>
    </source>
</evidence>
<organism evidence="17 18">
    <name type="scientific">Strongylocentrotus purpuratus</name>
    <name type="common">Purple sea urchin</name>
    <dbReference type="NCBI Taxonomy" id="7668"/>
    <lineage>
        <taxon>Eukaryota</taxon>
        <taxon>Metazoa</taxon>
        <taxon>Echinodermata</taxon>
        <taxon>Eleutherozoa</taxon>
        <taxon>Echinozoa</taxon>
        <taxon>Echinoidea</taxon>
        <taxon>Euechinoidea</taxon>
        <taxon>Echinacea</taxon>
        <taxon>Camarodonta</taxon>
        <taxon>Echinidea</taxon>
        <taxon>Strongylocentrotidae</taxon>
        <taxon>Strongylocentrotus</taxon>
    </lineage>
</organism>
<dbReference type="GO" id="GO:0006281">
    <property type="term" value="P:DNA repair"/>
    <property type="evidence" value="ECO:0007669"/>
    <property type="project" value="UniProtKB-KW"/>
</dbReference>
<dbReference type="KEGG" id="spu:583151"/>
<dbReference type="InterPro" id="IPR044737">
    <property type="entry name" value="TopBP1_BRCT_1"/>
</dbReference>
<evidence type="ECO:0000313" key="18">
    <source>
        <dbReference type="Proteomes" id="UP000007110"/>
    </source>
</evidence>
<dbReference type="RefSeq" id="XP_030829081.1">
    <property type="nucleotide sequence ID" value="XM_030973221.1"/>
</dbReference>
<dbReference type="InterPro" id="IPR049542">
    <property type="entry name" value="TopBP1-like_BRCT0"/>
</dbReference>
<dbReference type="EnsemblMetazoa" id="XM_030973221">
    <property type="protein sequence ID" value="XP_030829081"/>
    <property type="gene ID" value="LOC583151"/>
</dbReference>
<dbReference type="PROSITE" id="PS50172">
    <property type="entry name" value="BRCT"/>
    <property type="match status" value="6"/>
</dbReference>
<dbReference type="CDD" id="cd17738">
    <property type="entry name" value="BRCT_TopBP1_rpt7"/>
    <property type="match status" value="1"/>
</dbReference>
<dbReference type="FunFam" id="3.40.50.10190:FF:000249">
    <property type="entry name" value="Uncharacterized protein"/>
    <property type="match status" value="1"/>
</dbReference>
<dbReference type="GO" id="GO:0007095">
    <property type="term" value="P:mitotic G2 DNA damage checkpoint signaling"/>
    <property type="evidence" value="ECO:0000318"/>
    <property type="project" value="GO_Central"/>
</dbReference>
<feature type="compositionally biased region" description="Basic and acidic residues" evidence="15">
    <location>
        <begin position="514"/>
        <end position="527"/>
    </location>
</feature>
<dbReference type="SMART" id="SM00292">
    <property type="entry name" value="BRCT"/>
    <property type="match status" value="7"/>
</dbReference>
<evidence type="ECO:0000313" key="17">
    <source>
        <dbReference type="EnsemblMetazoa" id="XP_030829082"/>
    </source>
</evidence>
<dbReference type="InParanoid" id="A0A7M7MZU3"/>
<comment type="subcellular location">
    <subcellularLocation>
        <location evidence="2">Chromosome</location>
    </subcellularLocation>
    <subcellularLocation>
        <location evidence="3">Cytoplasm</location>
        <location evidence="3">Cytoskeleton</location>
        <location evidence="3">Microtubule organizing center</location>
        <location evidence="3">Centrosome</location>
    </subcellularLocation>
    <subcellularLocation>
        <location evidence="4">Cytoplasm</location>
        <location evidence="4">Cytoskeleton</location>
        <location evidence="4">Spindle pole</location>
    </subcellularLocation>
    <subcellularLocation>
        <location evidence="1">Nucleus</location>
    </subcellularLocation>
</comment>
<dbReference type="OMA" id="NVHCLKT"/>
<dbReference type="FunFam" id="3.40.50.10190:FF:000018">
    <property type="entry name" value="DNA topoisomerase 2-binding protein 1"/>
    <property type="match status" value="1"/>
</dbReference>
<dbReference type="Pfam" id="PF21298">
    <property type="entry name" value="TopBP1_BRCT0"/>
    <property type="match status" value="1"/>
</dbReference>
<dbReference type="GO" id="GO:0003677">
    <property type="term" value="F:DNA binding"/>
    <property type="evidence" value="ECO:0007669"/>
    <property type="project" value="UniProtKB-KW"/>
</dbReference>
<feature type="compositionally biased region" description="Basic and acidic residues" evidence="15">
    <location>
        <begin position="1169"/>
        <end position="1184"/>
    </location>
</feature>
<dbReference type="CDD" id="cd17749">
    <property type="entry name" value="BRCT_TopBP1_rpt4"/>
    <property type="match status" value="1"/>
</dbReference>
<evidence type="ECO:0000256" key="6">
    <source>
        <dbReference type="ARBA" id="ARBA00022490"/>
    </source>
</evidence>
<keyword evidence="10" id="KW-0238">DNA-binding</keyword>
<feature type="compositionally biased region" description="Pro residues" evidence="15">
    <location>
        <begin position="1261"/>
        <end position="1277"/>
    </location>
</feature>
<dbReference type="FunFam" id="3.40.50.10190:FF:000028">
    <property type="entry name" value="DNA topoisomerase 2-binding protein 1 isoform X1"/>
    <property type="match status" value="1"/>
</dbReference>
<evidence type="ECO:0000256" key="5">
    <source>
        <dbReference type="ARBA" id="ARBA00022454"/>
    </source>
</evidence>
<dbReference type="CDD" id="cd17731">
    <property type="entry name" value="BRCT_TopBP1_rpt2_like"/>
    <property type="match status" value="1"/>
</dbReference>
<evidence type="ECO:0000256" key="7">
    <source>
        <dbReference type="ARBA" id="ARBA00022553"/>
    </source>
</evidence>
<dbReference type="PANTHER" id="PTHR13561:SF20">
    <property type="entry name" value="DNA TOPOISOMERASE 2-BINDING PROTEIN 1"/>
    <property type="match status" value="1"/>
</dbReference>
<dbReference type="FunFam" id="3.40.50.10190:FF:000020">
    <property type="entry name" value="DNA topoisomerase II binding protein 1"/>
    <property type="match status" value="1"/>
</dbReference>
<dbReference type="FunFam" id="3.40.50.10190:FF:000010">
    <property type="entry name" value="DNA topoisomerase II binding protein 1"/>
    <property type="match status" value="1"/>
</dbReference>